<proteinExistence type="predicted"/>
<dbReference type="CDD" id="cd21631">
    <property type="entry name" value="RHH_CopG_NikR-like"/>
    <property type="match status" value="1"/>
</dbReference>
<gene>
    <name evidence="1" type="ordered locus">Daud_0700</name>
</gene>
<dbReference type="Proteomes" id="UP000008544">
    <property type="component" value="Chromosome"/>
</dbReference>
<dbReference type="HOGENOM" id="CLU_2057563_0_0_9"/>
<protein>
    <submittedName>
        <fullName evidence="1">Uncharacterized protein</fullName>
    </submittedName>
</protein>
<evidence type="ECO:0000313" key="2">
    <source>
        <dbReference type="Proteomes" id="UP000008544"/>
    </source>
</evidence>
<dbReference type="InterPro" id="IPR013321">
    <property type="entry name" value="Arc_rbn_hlx_hlx"/>
</dbReference>
<reference evidence="1 2" key="2">
    <citation type="journal article" date="2008" name="Science">
        <title>Environmental genomics reveals a single-species ecosystem deep within Earth.</title>
        <authorList>
            <person name="Chivian D."/>
            <person name="Brodie E.L."/>
            <person name="Alm E.J."/>
            <person name="Culley D.E."/>
            <person name="Dehal P.S."/>
            <person name="Desantis T.Z."/>
            <person name="Gihring T.M."/>
            <person name="Lapidus A."/>
            <person name="Lin L.H."/>
            <person name="Lowry S.R."/>
            <person name="Moser D.P."/>
            <person name="Richardson P.M."/>
            <person name="Southam G."/>
            <person name="Wanger G."/>
            <person name="Pratt L.M."/>
            <person name="Andersen G.L."/>
            <person name="Hazen T.C."/>
            <person name="Brockman F.J."/>
            <person name="Arkin A.P."/>
            <person name="Onstott T.C."/>
        </authorList>
    </citation>
    <scope>NUCLEOTIDE SEQUENCE [LARGE SCALE GENOMIC DNA]</scope>
    <source>
        <strain evidence="1 2">MP104C</strain>
    </source>
</reference>
<evidence type="ECO:0000313" key="1">
    <source>
        <dbReference type="EMBL" id="ACA59230.1"/>
    </source>
</evidence>
<keyword evidence="2" id="KW-1185">Reference proteome</keyword>
<dbReference type="AlphaFoldDB" id="B1I2G5"/>
<dbReference type="Gene3D" id="1.10.1220.10">
    <property type="entry name" value="Met repressor-like"/>
    <property type="match status" value="1"/>
</dbReference>
<organism evidence="1 2">
    <name type="scientific">Desulforudis audaxviator (strain MP104C)</name>
    <dbReference type="NCBI Taxonomy" id="477974"/>
    <lineage>
        <taxon>Bacteria</taxon>
        <taxon>Bacillati</taxon>
        <taxon>Bacillota</taxon>
        <taxon>Clostridia</taxon>
        <taxon>Thermoanaerobacterales</taxon>
        <taxon>Candidatus Desulforudaceae</taxon>
        <taxon>Candidatus Desulforudis</taxon>
    </lineage>
</organism>
<sequence length="119" mass="13467">MGDCGYECPTLLCITREFPEPGRYAKIGTGLAPEIDKKLKRIAAERGVTQADLLREAVSWFLEQGMGEIPPRIRGKVAQVRRTLDLPEGHAKKIREIATRMQVSCSYVIEYAVQCRFRL</sequence>
<dbReference type="KEGG" id="dau:Daud_0700"/>
<reference evidence="2" key="1">
    <citation type="submission" date="2007-10" db="EMBL/GenBank/DDBJ databases">
        <title>Complete sequence of chromosome of Desulforudis audaxviator MP104C.</title>
        <authorList>
            <person name="Copeland A."/>
            <person name="Lucas S."/>
            <person name="Lapidus A."/>
            <person name="Barry K."/>
            <person name="Glavina del Rio T."/>
            <person name="Dalin E."/>
            <person name="Tice H."/>
            <person name="Bruce D."/>
            <person name="Pitluck S."/>
            <person name="Lowry S.R."/>
            <person name="Larimer F."/>
            <person name="Land M.L."/>
            <person name="Hauser L."/>
            <person name="Kyrpides N."/>
            <person name="Ivanova N.N."/>
            <person name="Richardson P."/>
        </authorList>
    </citation>
    <scope>NUCLEOTIDE SEQUENCE [LARGE SCALE GENOMIC DNA]</scope>
    <source>
        <strain evidence="2">MP104C</strain>
    </source>
</reference>
<accession>B1I2G5</accession>
<dbReference type="GO" id="GO:0006355">
    <property type="term" value="P:regulation of DNA-templated transcription"/>
    <property type="evidence" value="ECO:0007669"/>
    <property type="project" value="InterPro"/>
</dbReference>
<name>B1I2G5_DESAP</name>
<dbReference type="EMBL" id="CP000860">
    <property type="protein sequence ID" value="ACA59230.1"/>
    <property type="molecule type" value="Genomic_DNA"/>
</dbReference>